<dbReference type="GeneID" id="85397042"/>
<keyword evidence="2" id="KW-1185">Reference proteome</keyword>
<name>A0AAD8UFE7_GLOAC</name>
<dbReference type="AlphaFoldDB" id="A0AAD8UFE7"/>
<dbReference type="RefSeq" id="XP_060360795.1">
    <property type="nucleotide sequence ID" value="XM_060513144.1"/>
</dbReference>
<organism evidence="1 2">
    <name type="scientific">Glomerella acutata</name>
    <name type="common">Colletotrichum acutatum</name>
    <dbReference type="NCBI Taxonomy" id="27357"/>
    <lineage>
        <taxon>Eukaryota</taxon>
        <taxon>Fungi</taxon>
        <taxon>Dikarya</taxon>
        <taxon>Ascomycota</taxon>
        <taxon>Pezizomycotina</taxon>
        <taxon>Sordariomycetes</taxon>
        <taxon>Hypocreomycetidae</taxon>
        <taxon>Glomerellales</taxon>
        <taxon>Glomerellaceae</taxon>
        <taxon>Colletotrichum</taxon>
        <taxon>Colletotrichum acutatum species complex</taxon>
    </lineage>
</organism>
<evidence type="ECO:0008006" key="3">
    <source>
        <dbReference type="Google" id="ProtNLM"/>
    </source>
</evidence>
<comment type="caution">
    <text evidence="1">The sequence shown here is derived from an EMBL/GenBank/DDBJ whole genome shotgun (WGS) entry which is preliminary data.</text>
</comment>
<sequence>MENPRDGQPSTIIEIAPDGDLLLLVGPDETRMRVHSMSLMTVSKPFSEGLDMHDQGRPSELLLPEDNVAVLAITCSVIHHKNSEVPRTLAVSNVLAVATATDKYDCSNTLRFATKSWLRPSRELASNLMLLTTAAYLLQNTQAFKEITRALILSYDNAESLIT</sequence>
<dbReference type="Proteomes" id="UP001244207">
    <property type="component" value="Unassembled WGS sequence"/>
</dbReference>
<gene>
    <name evidence="1" type="ORF">BDZ83DRAFT_743824</name>
</gene>
<protein>
    <recommendedName>
        <fullName evidence="3">BTB domain-containing protein</fullName>
    </recommendedName>
</protein>
<dbReference type="EMBL" id="JAHMHS010000110">
    <property type="protein sequence ID" value="KAK1716865.1"/>
    <property type="molecule type" value="Genomic_DNA"/>
</dbReference>
<reference evidence="1" key="1">
    <citation type="submission" date="2021-12" db="EMBL/GenBank/DDBJ databases">
        <title>Comparative genomics, transcriptomics and evolutionary studies reveal genomic signatures of adaptation to plant cell wall in hemibiotrophic fungi.</title>
        <authorList>
            <consortium name="DOE Joint Genome Institute"/>
            <person name="Baroncelli R."/>
            <person name="Diaz J.F."/>
            <person name="Benocci T."/>
            <person name="Peng M."/>
            <person name="Battaglia E."/>
            <person name="Haridas S."/>
            <person name="Andreopoulos W."/>
            <person name="Labutti K."/>
            <person name="Pangilinan J."/>
            <person name="Floch G.L."/>
            <person name="Makela M.R."/>
            <person name="Henrissat B."/>
            <person name="Grigoriev I.V."/>
            <person name="Crouch J.A."/>
            <person name="De Vries R.P."/>
            <person name="Sukno S.A."/>
            <person name="Thon M.R."/>
        </authorList>
    </citation>
    <scope>NUCLEOTIDE SEQUENCE</scope>
    <source>
        <strain evidence="1">CBS 112980</strain>
    </source>
</reference>
<accession>A0AAD8UFE7</accession>
<evidence type="ECO:0000313" key="1">
    <source>
        <dbReference type="EMBL" id="KAK1716865.1"/>
    </source>
</evidence>
<proteinExistence type="predicted"/>
<evidence type="ECO:0000313" key="2">
    <source>
        <dbReference type="Proteomes" id="UP001244207"/>
    </source>
</evidence>